<dbReference type="Proteomes" id="UP000684084">
    <property type="component" value="Unassembled WGS sequence"/>
</dbReference>
<dbReference type="AlphaFoldDB" id="A0A915Z0Q9"/>
<gene>
    <name evidence="1" type="ORF">CHRIB12_LOCUS6969</name>
</gene>
<dbReference type="VEuPathDB" id="FungiDB:RhiirFUN_023636"/>
<comment type="caution">
    <text evidence="1">The sequence shown here is derived from an EMBL/GenBank/DDBJ whole genome shotgun (WGS) entry which is preliminary data.</text>
</comment>
<dbReference type="OrthoDB" id="2377646at2759"/>
<reference evidence="1" key="1">
    <citation type="submission" date="2020-05" db="EMBL/GenBank/DDBJ databases">
        <authorList>
            <person name="Rincon C."/>
            <person name="Sanders R I."/>
            <person name="Robbins C."/>
            <person name="Chaturvedi A."/>
        </authorList>
    </citation>
    <scope>NUCLEOTIDE SEQUENCE</scope>
    <source>
        <strain evidence="1">CHB12</strain>
    </source>
</reference>
<proteinExistence type="predicted"/>
<sequence>MYPDEKVCNLGGTLLCPDQLTSNSNEGISLTDNDTSKRPLVVKSLIDDLLIKKIILVRAPPYSGKTSLTQLIEDYLINSAEYLTFRIIRFSTLWGNDVGKLCNYENFGEAWKEILGIDWVKWREECKKIHSDNR</sequence>
<name>A0A915Z0Q9_9GLOM</name>
<evidence type="ECO:0000313" key="1">
    <source>
        <dbReference type="EMBL" id="CAB5357631.1"/>
    </source>
</evidence>
<evidence type="ECO:0000313" key="2">
    <source>
        <dbReference type="Proteomes" id="UP000684084"/>
    </source>
</evidence>
<dbReference type="EMBL" id="CAGKOT010000011">
    <property type="protein sequence ID" value="CAB5357631.1"/>
    <property type="molecule type" value="Genomic_DNA"/>
</dbReference>
<organism evidence="1 2">
    <name type="scientific">Rhizophagus irregularis</name>
    <dbReference type="NCBI Taxonomy" id="588596"/>
    <lineage>
        <taxon>Eukaryota</taxon>
        <taxon>Fungi</taxon>
        <taxon>Fungi incertae sedis</taxon>
        <taxon>Mucoromycota</taxon>
        <taxon>Glomeromycotina</taxon>
        <taxon>Glomeromycetes</taxon>
        <taxon>Glomerales</taxon>
        <taxon>Glomeraceae</taxon>
        <taxon>Rhizophagus</taxon>
    </lineage>
</organism>
<protein>
    <submittedName>
        <fullName evidence="1">Uncharacterized protein</fullName>
    </submittedName>
</protein>
<accession>A0A915Z0Q9</accession>